<dbReference type="SUPFAM" id="SSF48264">
    <property type="entry name" value="Cytochrome P450"/>
    <property type="match status" value="1"/>
</dbReference>
<dbReference type="PROSITE" id="PS00086">
    <property type="entry name" value="CYTOCHROME_P450"/>
    <property type="match status" value="1"/>
</dbReference>
<dbReference type="AlphaFoldDB" id="A0A7N0UZA6"/>
<keyword evidence="5 6" id="KW-0408">Iron</keyword>
<feature type="binding site" description="axial binding residue" evidence="6">
    <location>
        <position position="496"/>
    </location>
    <ligand>
        <name>heme</name>
        <dbReference type="ChEBI" id="CHEBI:30413"/>
    </ligand>
    <ligandPart>
        <name>Fe</name>
        <dbReference type="ChEBI" id="CHEBI:18248"/>
    </ligandPart>
</feature>
<dbReference type="CDD" id="cd11064">
    <property type="entry name" value="CYP86A"/>
    <property type="match status" value="1"/>
</dbReference>
<evidence type="ECO:0000256" key="1">
    <source>
        <dbReference type="ARBA" id="ARBA00001971"/>
    </source>
</evidence>
<evidence type="ECO:0000256" key="2">
    <source>
        <dbReference type="ARBA" id="ARBA00010617"/>
    </source>
</evidence>
<evidence type="ECO:0000256" key="3">
    <source>
        <dbReference type="ARBA" id="ARBA00022723"/>
    </source>
</evidence>
<keyword evidence="8" id="KW-1133">Transmembrane helix</keyword>
<dbReference type="InterPro" id="IPR001128">
    <property type="entry name" value="Cyt_P450"/>
</dbReference>
<dbReference type="PANTHER" id="PTHR24296">
    <property type="entry name" value="CYTOCHROME P450"/>
    <property type="match status" value="1"/>
</dbReference>
<sequence length="548" mass="62801">MVTWSTSCDPFGLACRLVLALTSRIEPHASKVSFAVKAMEFIYAFVWTVSASLMLISVAVILFVGKIFIGKSANSPAYPPVKGTVFHQILYVNRLYDHQTELARTCPTYRLLAPYESAVFTADIRNIEHVLKTRFDKYSKGRFNLEALADLFGKGIFLADGEQWRHQRKISSYEFSTRVLRDFSCRVFRSGAGKLARAVSSAAKLHQSLDIQDLLMRCTLDSIFKVGFGVDLNCLEGSNADGVAFSTAFDELNALVFWRYVDPIWKLKRFFNLGSEALIKKHKKVIEDFVYEVIRSKKEHIKQQHEHDSIEKDDILSRFLVESKKDPDNMNDDYLKDIILNFMIAGKDTSAATLSCFIYMLCKNPLVQEKVLQEIRDTMDSEYNEQHDVESFVAEISDSAIEKMHYLHAALTETLRLYPAVPMNGRCAEEDDTLPDGYRLRKGDGVYYLSYAMGRMPYISGDNAEDFRPERWIENGVFQHQPPFKFIAFHAGPRICLGKDFAFRQMKIISVALLWFFRFKLVDDNKSVTYKTMFTLHIDGGLHVHPVR</sequence>
<evidence type="ECO:0000256" key="6">
    <source>
        <dbReference type="PIRSR" id="PIRSR602401-1"/>
    </source>
</evidence>
<dbReference type="Proteomes" id="UP000594263">
    <property type="component" value="Unplaced"/>
</dbReference>
<evidence type="ECO:0000256" key="8">
    <source>
        <dbReference type="SAM" id="Phobius"/>
    </source>
</evidence>
<protein>
    <recommendedName>
        <fullName evidence="11">Cytochrome P450</fullName>
    </recommendedName>
</protein>
<dbReference type="GO" id="GO:0006629">
    <property type="term" value="P:lipid metabolic process"/>
    <property type="evidence" value="ECO:0007669"/>
    <property type="project" value="UniProtKB-ARBA"/>
</dbReference>
<dbReference type="Gramene" id="Kaladp0093s0055.1.v1.1">
    <property type="protein sequence ID" value="Kaladp0093s0055.1.v1.1"/>
    <property type="gene ID" value="Kaladp0093s0055.v1.1"/>
</dbReference>
<keyword evidence="10" id="KW-1185">Reference proteome</keyword>
<evidence type="ECO:0000256" key="7">
    <source>
        <dbReference type="RuleBase" id="RU000461"/>
    </source>
</evidence>
<keyword evidence="8" id="KW-0812">Transmembrane</keyword>
<evidence type="ECO:0000256" key="5">
    <source>
        <dbReference type="ARBA" id="ARBA00023004"/>
    </source>
</evidence>
<dbReference type="EnsemblPlants" id="Kaladp0093s0055.1.v1.1">
    <property type="protein sequence ID" value="Kaladp0093s0055.1.v1.1"/>
    <property type="gene ID" value="Kaladp0093s0055.v1.1"/>
</dbReference>
<dbReference type="GO" id="GO:0004497">
    <property type="term" value="F:monooxygenase activity"/>
    <property type="evidence" value="ECO:0007669"/>
    <property type="project" value="UniProtKB-KW"/>
</dbReference>
<reference evidence="9" key="1">
    <citation type="submission" date="2021-01" db="UniProtKB">
        <authorList>
            <consortium name="EnsemblPlants"/>
        </authorList>
    </citation>
    <scope>IDENTIFICATION</scope>
</reference>
<dbReference type="PRINTS" id="PR00385">
    <property type="entry name" value="P450"/>
</dbReference>
<feature type="transmembrane region" description="Helical" evidence="8">
    <location>
        <begin position="41"/>
        <end position="64"/>
    </location>
</feature>
<comment type="cofactor">
    <cofactor evidence="1 6">
        <name>heme</name>
        <dbReference type="ChEBI" id="CHEBI:30413"/>
    </cofactor>
</comment>
<dbReference type="GO" id="GO:0016705">
    <property type="term" value="F:oxidoreductase activity, acting on paired donors, with incorporation or reduction of molecular oxygen"/>
    <property type="evidence" value="ECO:0007669"/>
    <property type="project" value="InterPro"/>
</dbReference>
<keyword evidence="8" id="KW-0472">Membrane</keyword>
<keyword evidence="4 7" id="KW-0560">Oxidoreductase</keyword>
<evidence type="ECO:0000313" key="9">
    <source>
        <dbReference type="EnsemblPlants" id="Kaladp0093s0055.1.v1.1"/>
    </source>
</evidence>
<evidence type="ECO:0000313" key="10">
    <source>
        <dbReference type="Proteomes" id="UP000594263"/>
    </source>
</evidence>
<dbReference type="GO" id="GO:0020037">
    <property type="term" value="F:heme binding"/>
    <property type="evidence" value="ECO:0007669"/>
    <property type="project" value="InterPro"/>
</dbReference>
<evidence type="ECO:0008006" key="11">
    <source>
        <dbReference type="Google" id="ProtNLM"/>
    </source>
</evidence>
<name>A0A7N0UZA6_KALFE</name>
<dbReference type="InterPro" id="IPR017972">
    <property type="entry name" value="Cyt_P450_CS"/>
</dbReference>
<keyword evidence="3 6" id="KW-0479">Metal-binding</keyword>
<proteinExistence type="inferred from homology"/>
<keyword evidence="6 7" id="KW-0349">Heme</keyword>
<dbReference type="InterPro" id="IPR036396">
    <property type="entry name" value="Cyt_P450_sf"/>
</dbReference>
<dbReference type="PRINTS" id="PR00463">
    <property type="entry name" value="EP450I"/>
</dbReference>
<dbReference type="OMA" id="FMFEGDD"/>
<dbReference type="Pfam" id="PF00067">
    <property type="entry name" value="p450"/>
    <property type="match status" value="1"/>
</dbReference>
<accession>A0A7N0UZA6</accession>
<dbReference type="InterPro" id="IPR002401">
    <property type="entry name" value="Cyt_P450_E_grp-I"/>
</dbReference>
<evidence type="ECO:0000256" key="4">
    <source>
        <dbReference type="ARBA" id="ARBA00023002"/>
    </source>
</evidence>
<organism evidence="9 10">
    <name type="scientific">Kalanchoe fedtschenkoi</name>
    <name type="common">Lavender scallops</name>
    <name type="synonym">South American air plant</name>
    <dbReference type="NCBI Taxonomy" id="63787"/>
    <lineage>
        <taxon>Eukaryota</taxon>
        <taxon>Viridiplantae</taxon>
        <taxon>Streptophyta</taxon>
        <taxon>Embryophyta</taxon>
        <taxon>Tracheophyta</taxon>
        <taxon>Spermatophyta</taxon>
        <taxon>Magnoliopsida</taxon>
        <taxon>eudicotyledons</taxon>
        <taxon>Gunneridae</taxon>
        <taxon>Pentapetalae</taxon>
        <taxon>Saxifragales</taxon>
        <taxon>Crassulaceae</taxon>
        <taxon>Kalanchoe</taxon>
    </lineage>
</organism>
<keyword evidence="7" id="KW-0503">Monooxygenase</keyword>
<dbReference type="GO" id="GO:0005506">
    <property type="term" value="F:iron ion binding"/>
    <property type="evidence" value="ECO:0007669"/>
    <property type="project" value="InterPro"/>
</dbReference>
<comment type="similarity">
    <text evidence="2 7">Belongs to the cytochrome P450 family.</text>
</comment>
<dbReference type="Gene3D" id="1.10.630.10">
    <property type="entry name" value="Cytochrome P450"/>
    <property type="match status" value="1"/>
</dbReference>